<dbReference type="EMBL" id="UZAK01007302">
    <property type="protein sequence ID" value="VDO91969.1"/>
    <property type="molecule type" value="Genomic_DNA"/>
</dbReference>
<evidence type="ECO:0000313" key="1">
    <source>
        <dbReference type="EMBL" id="VDO91969.1"/>
    </source>
</evidence>
<dbReference type="WBParaSite" id="SCUD_0000497401-mRNA-1">
    <property type="protein sequence ID" value="SCUD_0000497401-mRNA-1"/>
    <property type="gene ID" value="SCUD_0000497401"/>
</dbReference>
<dbReference type="AlphaFoldDB" id="A0A183JQI5"/>
<organism evidence="3">
    <name type="scientific">Schistosoma curassoni</name>
    <dbReference type="NCBI Taxonomy" id="6186"/>
    <lineage>
        <taxon>Eukaryota</taxon>
        <taxon>Metazoa</taxon>
        <taxon>Spiralia</taxon>
        <taxon>Lophotrochozoa</taxon>
        <taxon>Platyhelminthes</taxon>
        <taxon>Trematoda</taxon>
        <taxon>Digenea</taxon>
        <taxon>Strigeidida</taxon>
        <taxon>Schistosomatoidea</taxon>
        <taxon>Schistosomatidae</taxon>
        <taxon>Schistosoma</taxon>
    </lineage>
</organism>
<evidence type="ECO:0000313" key="2">
    <source>
        <dbReference type="Proteomes" id="UP000279833"/>
    </source>
</evidence>
<reference evidence="3" key="1">
    <citation type="submission" date="2016-06" db="UniProtKB">
        <authorList>
            <consortium name="WormBaseParasite"/>
        </authorList>
    </citation>
    <scope>IDENTIFICATION</scope>
</reference>
<dbReference type="Proteomes" id="UP000279833">
    <property type="component" value="Unassembled WGS sequence"/>
</dbReference>
<reference evidence="1 2" key="2">
    <citation type="submission" date="2018-11" db="EMBL/GenBank/DDBJ databases">
        <authorList>
            <consortium name="Pathogen Informatics"/>
        </authorList>
    </citation>
    <scope>NUCLEOTIDE SEQUENCE [LARGE SCALE GENOMIC DNA]</scope>
    <source>
        <strain evidence="1">Dakar</strain>
        <strain evidence="2">Dakar, Senegal</strain>
    </source>
</reference>
<sequence>MLTPKTLISKEINRIIVRIPWDLEDKICVPQLLAE</sequence>
<accession>A0A183JQI5</accession>
<gene>
    <name evidence="1" type="ORF">SCUD_LOCUS4974</name>
</gene>
<protein>
    <submittedName>
        <fullName evidence="3">Transposase</fullName>
    </submittedName>
</protein>
<proteinExistence type="predicted"/>
<evidence type="ECO:0000313" key="3">
    <source>
        <dbReference type="WBParaSite" id="SCUD_0000497401-mRNA-1"/>
    </source>
</evidence>
<name>A0A183JQI5_9TREM</name>
<keyword evidence="2" id="KW-1185">Reference proteome</keyword>